<dbReference type="InterPro" id="IPR036291">
    <property type="entry name" value="NAD(P)-bd_dom_sf"/>
</dbReference>
<accession>A0A7L5DU88</accession>
<evidence type="ECO:0000313" key="3">
    <source>
        <dbReference type="Proteomes" id="UP000501128"/>
    </source>
</evidence>
<dbReference type="KEGG" id="srho:HH216_18375"/>
<sequence>MKKFAFLVHLRDSYQKDLALMSKPLGWIPEGFYRSVMRSRPVSPFLWSDVTLTPGATAPEGHIIMVPYTGRQLLEQQGAMMPQIRAAIDLGASKGAEIVGLGAFTSPITLGGRTLVDTAPISVTNGNAFTAYITWKKVARLIQQSYSNYPTVALVGATGSVGSLLCQLLAKYQPEARYMLVARNERKLRAMANTMHAQHPDCNPIVSQQIDDIKRADIVVLLTSAADSVLKAEHLKAGAVVLDDTMPRNTHPELVSQRPDVIVYDGGLVAMKHLRMNCSIGLAPGISYACLAETMLLAQAGHEGHFSVGNPTLEQAEYISKLAQQYAHLGFDLAPDYSFGKRLPQSVNTYDDSSVTTSLVPAF</sequence>
<evidence type="ECO:0000259" key="1">
    <source>
        <dbReference type="Pfam" id="PF01118"/>
    </source>
</evidence>
<dbReference type="Gene3D" id="3.40.50.720">
    <property type="entry name" value="NAD(P)-binding Rossmann-like Domain"/>
    <property type="match status" value="1"/>
</dbReference>
<keyword evidence="3" id="KW-1185">Reference proteome</keyword>
<dbReference type="GO" id="GO:0051287">
    <property type="term" value="F:NAD binding"/>
    <property type="evidence" value="ECO:0007669"/>
    <property type="project" value="InterPro"/>
</dbReference>
<dbReference type="Proteomes" id="UP000501128">
    <property type="component" value="Chromosome"/>
</dbReference>
<dbReference type="RefSeq" id="WP_169552117.1">
    <property type="nucleotide sequence ID" value="NZ_CP051677.1"/>
</dbReference>
<dbReference type="GO" id="GO:0016620">
    <property type="term" value="F:oxidoreductase activity, acting on the aldehyde or oxo group of donors, NAD or NADP as acceptor"/>
    <property type="evidence" value="ECO:0007669"/>
    <property type="project" value="InterPro"/>
</dbReference>
<name>A0A7L5DU88_9BACT</name>
<protein>
    <submittedName>
        <fullName evidence="2">Polysaccharide biosynthesis protein</fullName>
    </submittedName>
</protein>
<evidence type="ECO:0000313" key="2">
    <source>
        <dbReference type="EMBL" id="QJD80158.1"/>
    </source>
</evidence>
<organism evidence="2 3">
    <name type="scientific">Spirosoma rhododendri</name>
    <dbReference type="NCBI Taxonomy" id="2728024"/>
    <lineage>
        <taxon>Bacteria</taxon>
        <taxon>Pseudomonadati</taxon>
        <taxon>Bacteroidota</taxon>
        <taxon>Cytophagia</taxon>
        <taxon>Cytophagales</taxon>
        <taxon>Cytophagaceae</taxon>
        <taxon>Spirosoma</taxon>
    </lineage>
</organism>
<proteinExistence type="predicted"/>
<dbReference type="InterPro" id="IPR000534">
    <property type="entry name" value="Semialdehyde_DH_NAD-bd"/>
</dbReference>
<dbReference type="Pfam" id="PF01118">
    <property type="entry name" value="Semialdhyde_dh"/>
    <property type="match status" value="1"/>
</dbReference>
<dbReference type="AlphaFoldDB" id="A0A7L5DU88"/>
<dbReference type="EMBL" id="CP051677">
    <property type="protein sequence ID" value="QJD80158.1"/>
    <property type="molecule type" value="Genomic_DNA"/>
</dbReference>
<reference evidence="2 3" key="1">
    <citation type="submission" date="2020-04" db="EMBL/GenBank/DDBJ databases">
        <title>Genome sequencing of novel species.</title>
        <authorList>
            <person name="Heo J."/>
            <person name="Kim S.-J."/>
            <person name="Kim J.-S."/>
            <person name="Hong S.-B."/>
            <person name="Kwon S.-W."/>
        </authorList>
    </citation>
    <scope>NUCLEOTIDE SEQUENCE [LARGE SCALE GENOMIC DNA]</scope>
    <source>
        <strain evidence="2 3">CJU-R4</strain>
    </source>
</reference>
<gene>
    <name evidence="2" type="ORF">HH216_18375</name>
</gene>
<dbReference type="SUPFAM" id="SSF51735">
    <property type="entry name" value="NAD(P)-binding Rossmann-fold domains"/>
    <property type="match status" value="1"/>
</dbReference>
<feature type="domain" description="Semialdehyde dehydrogenase NAD-binding" evidence="1">
    <location>
        <begin position="151"/>
        <end position="245"/>
    </location>
</feature>